<evidence type="ECO:0000313" key="1">
    <source>
        <dbReference type="EMBL" id="SHJ43372.1"/>
    </source>
</evidence>
<dbReference type="EMBL" id="FQZE01000019">
    <property type="protein sequence ID" value="SHJ43372.1"/>
    <property type="molecule type" value="Genomic_DNA"/>
</dbReference>
<dbReference type="STRING" id="1168035.SAMN05444280_11951"/>
<organism evidence="1 2">
    <name type="scientific">Tangfeifania diversioriginum</name>
    <dbReference type="NCBI Taxonomy" id="1168035"/>
    <lineage>
        <taxon>Bacteria</taxon>
        <taxon>Pseudomonadati</taxon>
        <taxon>Bacteroidota</taxon>
        <taxon>Bacteroidia</taxon>
        <taxon>Marinilabiliales</taxon>
        <taxon>Prolixibacteraceae</taxon>
        <taxon>Tangfeifania</taxon>
    </lineage>
</organism>
<evidence type="ECO:0000313" key="2">
    <source>
        <dbReference type="Proteomes" id="UP000184050"/>
    </source>
</evidence>
<protein>
    <submittedName>
        <fullName evidence="1">Uncharacterized protein</fullName>
    </submittedName>
</protein>
<dbReference type="AlphaFoldDB" id="A0A1M6J9Q9"/>
<accession>A0A1M6J9Q9</accession>
<name>A0A1M6J9Q9_9BACT</name>
<proteinExistence type="predicted"/>
<keyword evidence="2" id="KW-1185">Reference proteome</keyword>
<dbReference type="Proteomes" id="UP000184050">
    <property type="component" value="Unassembled WGS sequence"/>
</dbReference>
<sequence>MKPRERVLKAFKRIPGLPDRVPVQFELCRQL</sequence>
<reference evidence="1 2" key="1">
    <citation type="submission" date="2016-11" db="EMBL/GenBank/DDBJ databases">
        <authorList>
            <person name="Jaros S."/>
            <person name="Januszkiewicz K."/>
            <person name="Wedrychowicz H."/>
        </authorList>
    </citation>
    <scope>NUCLEOTIDE SEQUENCE [LARGE SCALE GENOMIC DNA]</scope>
    <source>
        <strain evidence="1 2">DSM 27063</strain>
    </source>
</reference>
<gene>
    <name evidence="1" type="ORF">SAMN05444280_11951</name>
</gene>